<accession>A0A374NTW9</accession>
<dbReference type="Proteomes" id="UP000262524">
    <property type="component" value="Unassembled WGS sequence"/>
</dbReference>
<proteinExistence type="predicted"/>
<evidence type="ECO:0000313" key="1">
    <source>
        <dbReference type="EMBL" id="RGI89584.1"/>
    </source>
</evidence>
<organism evidence="1 2">
    <name type="scientific">Anaerobutyricum hallii</name>
    <dbReference type="NCBI Taxonomy" id="39488"/>
    <lineage>
        <taxon>Bacteria</taxon>
        <taxon>Bacillati</taxon>
        <taxon>Bacillota</taxon>
        <taxon>Clostridia</taxon>
        <taxon>Lachnospirales</taxon>
        <taxon>Lachnospiraceae</taxon>
        <taxon>Anaerobutyricum</taxon>
    </lineage>
</organism>
<protein>
    <submittedName>
        <fullName evidence="1">Uncharacterized protein</fullName>
    </submittedName>
</protein>
<dbReference type="AlphaFoldDB" id="A0A374NTW9"/>
<comment type="caution">
    <text evidence="1">The sequence shown here is derived from an EMBL/GenBank/DDBJ whole genome shotgun (WGS) entry which is preliminary data.</text>
</comment>
<sequence>MEDTMDKKVHEIYCNSCGKKIETTDNIKREDYLSIKKEWGYFSKKDGEIHSIFLCESCYDIWTKQFKLPVKVEEQTELL</sequence>
<name>A0A374NTW9_9FIRM</name>
<reference evidence="1 2" key="1">
    <citation type="submission" date="2018-08" db="EMBL/GenBank/DDBJ databases">
        <title>A genome reference for cultivated species of the human gut microbiota.</title>
        <authorList>
            <person name="Zou Y."/>
            <person name="Xue W."/>
            <person name="Luo G."/>
        </authorList>
    </citation>
    <scope>NUCLEOTIDE SEQUENCE [LARGE SCALE GENOMIC DNA]</scope>
    <source>
        <strain evidence="1 2">TM10-1AC</strain>
    </source>
</reference>
<evidence type="ECO:0000313" key="2">
    <source>
        <dbReference type="Proteomes" id="UP000262524"/>
    </source>
</evidence>
<dbReference type="EMBL" id="QSOE01000026">
    <property type="protein sequence ID" value="RGI89584.1"/>
    <property type="molecule type" value="Genomic_DNA"/>
</dbReference>
<gene>
    <name evidence="1" type="ORF">DXD91_05710</name>
</gene>